<reference evidence="1" key="1">
    <citation type="submission" date="2019-08" db="EMBL/GenBank/DDBJ databases">
        <authorList>
            <person name="Kucharzyk K."/>
            <person name="Murdoch R.W."/>
            <person name="Higgins S."/>
            <person name="Loffler F."/>
        </authorList>
    </citation>
    <scope>NUCLEOTIDE SEQUENCE</scope>
</reference>
<protein>
    <submittedName>
        <fullName evidence="1">Uncharacterized protein</fullName>
    </submittedName>
</protein>
<evidence type="ECO:0000313" key="1">
    <source>
        <dbReference type="EMBL" id="MPN36462.1"/>
    </source>
</evidence>
<sequence>MGICAGYLALDGFHHGLEGISTAEDQIDAVAFQPELMLTGKFKQGFELVSQTVDRAQIEEP</sequence>
<comment type="caution">
    <text evidence="1">The sequence shown here is derived from an EMBL/GenBank/DDBJ whole genome shotgun (WGS) entry which is preliminary data.</text>
</comment>
<dbReference type="EMBL" id="VSSQ01090609">
    <property type="protein sequence ID" value="MPN36462.1"/>
    <property type="molecule type" value="Genomic_DNA"/>
</dbReference>
<name>A0A645HDM2_9ZZZZ</name>
<gene>
    <name evidence="1" type="ORF">SDC9_183971</name>
</gene>
<proteinExistence type="predicted"/>
<accession>A0A645HDM2</accession>
<dbReference type="AlphaFoldDB" id="A0A645HDM2"/>
<organism evidence="1">
    <name type="scientific">bioreactor metagenome</name>
    <dbReference type="NCBI Taxonomy" id="1076179"/>
    <lineage>
        <taxon>unclassified sequences</taxon>
        <taxon>metagenomes</taxon>
        <taxon>ecological metagenomes</taxon>
    </lineage>
</organism>